<keyword evidence="2" id="KW-1185">Reference proteome</keyword>
<dbReference type="AlphaFoldDB" id="A0A090S1A9"/>
<dbReference type="Proteomes" id="UP000029228">
    <property type="component" value="Unassembled WGS sequence"/>
</dbReference>
<dbReference type="EMBL" id="BBMR01000006">
    <property type="protein sequence ID" value="GAL20573.1"/>
    <property type="molecule type" value="Genomic_DNA"/>
</dbReference>
<dbReference type="STRING" id="990268.JCM19235_3575"/>
<name>A0A090S1A9_9VIBR</name>
<proteinExistence type="predicted"/>
<evidence type="ECO:0000313" key="1">
    <source>
        <dbReference type="EMBL" id="GAL20573.1"/>
    </source>
</evidence>
<evidence type="ECO:0000313" key="2">
    <source>
        <dbReference type="Proteomes" id="UP000029228"/>
    </source>
</evidence>
<protein>
    <submittedName>
        <fullName evidence="1">Uncharacterized protein</fullName>
    </submittedName>
</protein>
<organism evidence="1 2">
    <name type="scientific">Vibrio maritimus</name>
    <dbReference type="NCBI Taxonomy" id="990268"/>
    <lineage>
        <taxon>Bacteria</taxon>
        <taxon>Pseudomonadati</taxon>
        <taxon>Pseudomonadota</taxon>
        <taxon>Gammaproteobacteria</taxon>
        <taxon>Vibrionales</taxon>
        <taxon>Vibrionaceae</taxon>
        <taxon>Vibrio</taxon>
    </lineage>
</organism>
<accession>A0A090S1A9</accession>
<reference evidence="1 2" key="2">
    <citation type="submission" date="2014-09" db="EMBL/GenBank/DDBJ databases">
        <authorList>
            <consortium name="NBRP consortium"/>
            <person name="Sawabe T."/>
            <person name="Meirelles P."/>
            <person name="Nakanishi M."/>
            <person name="Sayaka M."/>
            <person name="Hattori M."/>
            <person name="Ohkuma M."/>
        </authorList>
    </citation>
    <scope>NUCLEOTIDE SEQUENCE [LARGE SCALE GENOMIC DNA]</scope>
    <source>
        <strain evidence="2">JCM19235</strain>
    </source>
</reference>
<comment type="caution">
    <text evidence="1">The sequence shown here is derived from an EMBL/GenBank/DDBJ whole genome shotgun (WGS) entry which is preliminary data.</text>
</comment>
<sequence>MARGTSQLAHTDVLLLAHFSSAPAAALIAAESGKTVLSSR</sequence>
<gene>
    <name evidence="1" type="ORF">JCM19235_3575</name>
</gene>
<reference evidence="1 2" key="1">
    <citation type="submission" date="2014-09" db="EMBL/GenBank/DDBJ databases">
        <title>Vibrio maritimus JCM 19235. (C45) whole genome shotgun sequence.</title>
        <authorList>
            <person name="Sawabe T."/>
            <person name="Meirelles P."/>
            <person name="Nakanishi M."/>
            <person name="Sayaka M."/>
            <person name="Hattori M."/>
            <person name="Ohkuma M."/>
        </authorList>
    </citation>
    <scope>NUCLEOTIDE SEQUENCE [LARGE SCALE GENOMIC DNA]</scope>
    <source>
        <strain evidence="2">JCM19235</strain>
    </source>
</reference>